<gene>
    <name evidence="3" type="ORF">P1J78_22035</name>
</gene>
<evidence type="ECO:0000313" key="3">
    <source>
        <dbReference type="EMBL" id="MDF0603416.1"/>
    </source>
</evidence>
<keyword evidence="1" id="KW-1133">Transmembrane helix</keyword>
<keyword evidence="4" id="KW-1185">Reference proteome</keyword>
<dbReference type="InterPro" id="IPR013099">
    <property type="entry name" value="K_chnl_dom"/>
</dbReference>
<dbReference type="Proteomes" id="UP001220964">
    <property type="component" value="Unassembled WGS sequence"/>
</dbReference>
<accession>A0AAE3NWJ7</accession>
<sequence length="145" mass="15642">MTLAAIAVGVGFVGLVGFFHHYALYSLGRVASRSGSSSTFAIQLTFVGLLLLHVAEIMALAAANLWLLGWDGFGGRASAVPLGWADAIYLTGVNFTTLGYTTIELTGAIRIVTMLQSLGGFMILTWSATYLYTVCRRSWRRAEIE</sequence>
<dbReference type="AlphaFoldDB" id="A0AAE3NWJ7"/>
<evidence type="ECO:0000259" key="2">
    <source>
        <dbReference type="Pfam" id="PF07885"/>
    </source>
</evidence>
<protein>
    <recommendedName>
        <fullName evidence="2">Potassium channel domain-containing protein</fullName>
    </recommendedName>
</protein>
<organism evidence="3 4">
    <name type="scientific">Psychromarinibacter sediminicola</name>
    <dbReference type="NCBI Taxonomy" id="3033385"/>
    <lineage>
        <taxon>Bacteria</taxon>
        <taxon>Pseudomonadati</taxon>
        <taxon>Pseudomonadota</taxon>
        <taxon>Alphaproteobacteria</taxon>
        <taxon>Rhodobacterales</taxon>
        <taxon>Paracoccaceae</taxon>
        <taxon>Psychromarinibacter</taxon>
    </lineage>
</organism>
<evidence type="ECO:0000256" key="1">
    <source>
        <dbReference type="SAM" id="Phobius"/>
    </source>
</evidence>
<dbReference type="SUPFAM" id="SSF81324">
    <property type="entry name" value="Voltage-gated potassium channels"/>
    <property type="match status" value="1"/>
</dbReference>
<feature type="domain" description="Potassium channel" evidence="2">
    <location>
        <begin position="82"/>
        <end position="135"/>
    </location>
</feature>
<dbReference type="Pfam" id="PF07885">
    <property type="entry name" value="Ion_trans_2"/>
    <property type="match status" value="1"/>
</dbReference>
<proteinExistence type="predicted"/>
<name>A0AAE3NWJ7_9RHOB</name>
<reference evidence="3" key="1">
    <citation type="submission" date="2023-03" db="EMBL/GenBank/DDBJ databases">
        <title>Multiphase analysis and comparison of six strains from genera Psychromarinibacter, Lutimaribacter, and Maritimibacter, including a novel species: Psychromarinibacter sediminicola sp. nov.</title>
        <authorList>
            <person name="Wang Y.-H."/>
            <person name="Ye M.-Q."/>
            <person name="Du Z.-J."/>
        </authorList>
    </citation>
    <scope>NUCLEOTIDE SEQUENCE</scope>
    <source>
        <strain evidence="3">C21-152</strain>
    </source>
</reference>
<keyword evidence="1" id="KW-0812">Transmembrane</keyword>
<feature type="transmembrane region" description="Helical" evidence="1">
    <location>
        <begin position="108"/>
        <end position="132"/>
    </location>
</feature>
<evidence type="ECO:0000313" key="4">
    <source>
        <dbReference type="Proteomes" id="UP001220964"/>
    </source>
</evidence>
<feature type="transmembrane region" description="Helical" evidence="1">
    <location>
        <begin position="6"/>
        <end position="28"/>
    </location>
</feature>
<keyword evidence="1" id="KW-0472">Membrane</keyword>
<dbReference type="RefSeq" id="WP_275569537.1">
    <property type="nucleotide sequence ID" value="NZ_JARGYC010000092.1"/>
</dbReference>
<comment type="caution">
    <text evidence="3">The sequence shown here is derived from an EMBL/GenBank/DDBJ whole genome shotgun (WGS) entry which is preliminary data.</text>
</comment>
<dbReference type="EMBL" id="JARGYC010000092">
    <property type="protein sequence ID" value="MDF0603416.1"/>
    <property type="molecule type" value="Genomic_DNA"/>
</dbReference>
<feature type="transmembrane region" description="Helical" evidence="1">
    <location>
        <begin position="40"/>
        <end position="67"/>
    </location>
</feature>